<reference evidence="2" key="1">
    <citation type="journal article" date="2020" name="J. Eukaryot. Microbiol.">
        <title>De novo Sequencing, Assembly and Annotation of the Transcriptome for the Free-Living Testate Amoeba Arcella intermedia.</title>
        <authorList>
            <person name="Ribeiro G.M."/>
            <person name="Porfirio-Sousa A.L."/>
            <person name="Maurer-Alcala X.X."/>
            <person name="Katz L.A."/>
            <person name="Lahr D.J.G."/>
        </authorList>
    </citation>
    <scope>NUCLEOTIDE SEQUENCE</scope>
</reference>
<sequence length="255" mass="28363">MEGLTVVSPLKNEKNKKYSFGLQKGEEVIFAGACAGANELEQWVKALQDSLDKEKTEAPTANKKKTKKTGLVQRAKNNMASKTASSVLGKKVMKSIVNEETVALLGTIKKIVKTESGSAKKAEDLEKNLTKITFKCYKLLEANEIDVAVFLSADRLVRDAFELLVRIYNGKDRVSQDKIKEALKKVESLLKSSEEILLQLLTTNLSSKNVLRLSFIFSTLGDAKFLENVLEDPSLAQELEKVISVMEAYTQVQYH</sequence>
<evidence type="ECO:0000259" key="1">
    <source>
        <dbReference type="PROSITE" id="PS50003"/>
    </source>
</evidence>
<proteinExistence type="predicted"/>
<dbReference type="InterPro" id="IPR008477">
    <property type="entry name" value="TNFAIP8-like"/>
</dbReference>
<dbReference type="InterPro" id="IPR038355">
    <property type="entry name" value="TNFAIP8_sf"/>
</dbReference>
<dbReference type="Gene3D" id="1.20.1440.160">
    <property type="entry name" value="Tumor necrosis factor alpha-induced protein 8-like"/>
    <property type="match status" value="1"/>
</dbReference>
<name>A0A6B2LBZ4_9EUKA</name>
<dbReference type="Pfam" id="PF05527">
    <property type="entry name" value="TNFAIP8"/>
    <property type="match status" value="1"/>
</dbReference>
<dbReference type="EMBL" id="GIBP01005269">
    <property type="protein sequence ID" value="NDV34238.1"/>
    <property type="molecule type" value="Transcribed_RNA"/>
</dbReference>
<dbReference type="AlphaFoldDB" id="A0A6B2LBZ4"/>
<protein>
    <recommendedName>
        <fullName evidence="1">PH domain-containing protein</fullName>
    </recommendedName>
</protein>
<feature type="domain" description="PH" evidence="1">
    <location>
        <begin position="1"/>
        <end position="52"/>
    </location>
</feature>
<dbReference type="PROSITE" id="PS50003">
    <property type="entry name" value="PH_DOMAIN"/>
    <property type="match status" value="1"/>
</dbReference>
<dbReference type="InterPro" id="IPR001849">
    <property type="entry name" value="PH_domain"/>
</dbReference>
<evidence type="ECO:0000313" key="2">
    <source>
        <dbReference type="EMBL" id="NDV34238.1"/>
    </source>
</evidence>
<accession>A0A6B2LBZ4</accession>
<organism evidence="2">
    <name type="scientific">Arcella intermedia</name>
    <dbReference type="NCBI Taxonomy" id="1963864"/>
    <lineage>
        <taxon>Eukaryota</taxon>
        <taxon>Amoebozoa</taxon>
        <taxon>Tubulinea</taxon>
        <taxon>Elardia</taxon>
        <taxon>Arcellinida</taxon>
        <taxon>Sphaerothecina</taxon>
        <taxon>Arcellidae</taxon>
        <taxon>Arcella</taxon>
    </lineage>
</organism>